<name>A0A8S5TYF7_9CAUD</name>
<sequence>MSKKIKFTLDKNGVRALLKSDGIAAVCQSHASNTLQRCGAGYEMEQRNYPERTGYIVRAATYQAKKDALKNNTLLKAVK</sequence>
<organism evidence="1">
    <name type="scientific">Siphoviridae sp. ctDsE1</name>
    <dbReference type="NCBI Taxonomy" id="2825390"/>
    <lineage>
        <taxon>Viruses</taxon>
        <taxon>Duplodnaviria</taxon>
        <taxon>Heunggongvirae</taxon>
        <taxon>Uroviricota</taxon>
        <taxon>Caudoviricetes</taxon>
    </lineage>
</organism>
<accession>A0A8S5TYF7</accession>
<proteinExistence type="predicted"/>
<dbReference type="EMBL" id="BK015961">
    <property type="protein sequence ID" value="DAF87244.1"/>
    <property type="molecule type" value="Genomic_DNA"/>
</dbReference>
<reference evidence="1" key="1">
    <citation type="journal article" date="2021" name="Proc. Natl. Acad. Sci. U.S.A.">
        <title>A Catalog of Tens of Thousands of Viruses from Human Metagenomes Reveals Hidden Associations with Chronic Diseases.</title>
        <authorList>
            <person name="Tisza M.J."/>
            <person name="Buck C.B."/>
        </authorList>
    </citation>
    <scope>NUCLEOTIDE SEQUENCE</scope>
    <source>
        <strain evidence="1">CtDsE1</strain>
    </source>
</reference>
<protein>
    <submittedName>
        <fullName evidence="1">Type I neck protein</fullName>
    </submittedName>
</protein>
<evidence type="ECO:0000313" key="1">
    <source>
        <dbReference type="EMBL" id="DAF87244.1"/>
    </source>
</evidence>